<dbReference type="EMBL" id="OZ037946">
    <property type="protein sequence ID" value="CAL1703779.1"/>
    <property type="molecule type" value="Genomic_DNA"/>
</dbReference>
<keyword evidence="2" id="KW-0862">Zinc</keyword>
<dbReference type="SUPFAM" id="SSF63737">
    <property type="entry name" value="Leukotriene A4 hydrolase N-terminal domain"/>
    <property type="match status" value="1"/>
</dbReference>
<evidence type="ECO:0000256" key="2">
    <source>
        <dbReference type="RuleBase" id="RU364040"/>
    </source>
</evidence>
<keyword evidence="7" id="KW-1185">Reference proteome</keyword>
<keyword evidence="2" id="KW-0645">Protease</keyword>
<dbReference type="InterPro" id="IPR050344">
    <property type="entry name" value="Peptidase_M1_aminopeptidases"/>
</dbReference>
<dbReference type="SUPFAM" id="SSF55486">
    <property type="entry name" value="Metalloproteases ('zincins'), catalytic domain"/>
    <property type="match status" value="1"/>
</dbReference>
<feature type="domain" description="Peptidase M1 membrane alanine aminopeptidase" evidence="3">
    <location>
        <begin position="355"/>
        <end position="573"/>
    </location>
</feature>
<dbReference type="Proteomes" id="UP001497453">
    <property type="component" value="Chromosome 3"/>
</dbReference>
<dbReference type="InterPro" id="IPR027268">
    <property type="entry name" value="Peptidase_M4/M1_CTD_sf"/>
</dbReference>
<evidence type="ECO:0000313" key="6">
    <source>
        <dbReference type="EMBL" id="CAL1703779.1"/>
    </source>
</evidence>
<keyword evidence="2" id="KW-0031">Aminopeptidase</keyword>
<feature type="domain" description="ERAP1-like C-terminal" evidence="4">
    <location>
        <begin position="651"/>
        <end position="968"/>
    </location>
</feature>
<evidence type="ECO:0000259" key="5">
    <source>
        <dbReference type="Pfam" id="PF17900"/>
    </source>
</evidence>
<comment type="cofactor">
    <cofactor evidence="2">
        <name>Zn(2+)</name>
        <dbReference type="ChEBI" id="CHEBI:29105"/>
    </cofactor>
    <text evidence="2">Binds 1 zinc ion per subunit.</text>
</comment>
<protein>
    <recommendedName>
        <fullName evidence="2">Aminopeptidase</fullName>
        <ecNumber evidence="2">3.4.11.-</ecNumber>
    </recommendedName>
</protein>
<evidence type="ECO:0000259" key="4">
    <source>
        <dbReference type="Pfam" id="PF11838"/>
    </source>
</evidence>
<reference evidence="7" key="1">
    <citation type="submission" date="2024-04" db="EMBL/GenBank/DDBJ databases">
        <authorList>
            <person name="Shaw F."/>
            <person name="Minotto A."/>
        </authorList>
    </citation>
    <scope>NUCLEOTIDE SEQUENCE [LARGE SCALE GENOMIC DNA]</scope>
</reference>
<keyword evidence="2" id="KW-0378">Hydrolase</keyword>
<name>A0ABP1DAQ7_9APHY</name>
<dbReference type="Gene3D" id="1.10.390.10">
    <property type="entry name" value="Neutral Protease Domain 2"/>
    <property type="match status" value="1"/>
</dbReference>
<dbReference type="Pfam" id="PF01433">
    <property type="entry name" value="Peptidase_M1"/>
    <property type="match status" value="1"/>
</dbReference>
<dbReference type="InterPro" id="IPR045357">
    <property type="entry name" value="Aminopeptidase_N-like_N"/>
</dbReference>
<dbReference type="Gene3D" id="1.25.50.20">
    <property type="match status" value="1"/>
</dbReference>
<evidence type="ECO:0000259" key="3">
    <source>
        <dbReference type="Pfam" id="PF01433"/>
    </source>
</evidence>
<sequence length="992" mass="111506">MLQGVRGCRGGWIQSTPSLSRSLFFTCTRTPLRRLLSDHHIDRASLPAFINPSRRSPHRPTSFPHTFTLSLSRSCSSHSFLSMSTGATAETTKDPNQYRLPTDLKPTHYDLTIHTDLEKLKFNGFITAHLEVKKATNSITFNTADLTLGSLSLTSSSLNEPYVQPASALQIDTKAERATLQLPATLPEGSTAQLKVGFQAELTGGMMGYYRSAFEQDGKTKYYSLTQFEPTAARRAFPCWDEPLLKATFAVTLISRADTFNLSNMPAESEEAYDPSASSSATTEPLSWLAEKLTGSTENWKITKFETTPPMSTYIVAFANGPFTYLESSYKSPLSGKVRPLRIYTTPDVIHQAQFALDVKEKVLPLYEQVFDIEYPLPKLDTLVATDFDAGAMENWGLITGRTSAFLLDPQKVDIGAKKQIASTQSHEVAHMWFGNITTMAWWDYLYLNEGFASLMGEVIILNKVFPEFKVNATFISSHLNRAFSLDAKLSSHPIEVECPDANMINQIFDSLSYAKAASVLRMLSNYVGEEKFLKGVSIYLKQHLYGSSVTEDLWEGIKTATGVDIPKVMDAWVKQMGFPVVTVTETKDGIHVRQDRFLESGPALPKDNETIWTIPLSLVTVGADGKPVVDNSIVLDSREKTIPLDTSKPFKLNAGTVGVFRVLYTPERLAAIAKEAAKSKGSLFGFEDRIGLINDAPALAKAGLTEVSSALTLIDNFRNETEYLVWSSIADSIEVIVNTWWEHQHIVDLLNSFRNKLFVPIIKRLGYEYSEDEDIDTKELRTKAIVQAANAEEKSVVEELRSRFNHFLKTGDDSRIPPDLQRITFKIGAQNGGQAEWEKFASIVNKPPTPSAAIAAILALTSFKEDKYIEQTFNFIDTKSRDQDLIYFFSGLRQNFKYRKYLSMKFKESYDAYVKRTEGNFSLQYIVQFSHDSLSTFEDYKETEKFFEGKDTSKYDMTLKQTLDSIRSKALWIERSTTDLVNWLEKKQKST</sequence>
<dbReference type="CDD" id="cd09601">
    <property type="entry name" value="M1_APN-Q_like"/>
    <property type="match status" value="1"/>
</dbReference>
<evidence type="ECO:0000313" key="7">
    <source>
        <dbReference type="Proteomes" id="UP001497453"/>
    </source>
</evidence>
<accession>A0ABP1DAQ7</accession>
<dbReference type="InterPro" id="IPR014782">
    <property type="entry name" value="Peptidase_M1_dom"/>
</dbReference>
<dbReference type="InterPro" id="IPR034016">
    <property type="entry name" value="M1_APN-typ"/>
</dbReference>
<proteinExistence type="inferred from homology"/>
<evidence type="ECO:0000256" key="1">
    <source>
        <dbReference type="ARBA" id="ARBA00010136"/>
    </source>
</evidence>
<comment type="similarity">
    <text evidence="1 2">Belongs to the peptidase M1 family.</text>
</comment>
<dbReference type="PANTHER" id="PTHR11533">
    <property type="entry name" value="PROTEASE M1 ZINC METALLOPROTEASE"/>
    <property type="match status" value="1"/>
</dbReference>
<dbReference type="Pfam" id="PF11838">
    <property type="entry name" value="ERAP1_C"/>
    <property type="match status" value="1"/>
</dbReference>
<feature type="domain" description="Aminopeptidase N-like N-terminal" evidence="5">
    <location>
        <begin position="105"/>
        <end position="315"/>
    </location>
</feature>
<dbReference type="InterPro" id="IPR042097">
    <property type="entry name" value="Aminopeptidase_N-like_N_sf"/>
</dbReference>
<organism evidence="6 7">
    <name type="scientific">Somion occarium</name>
    <dbReference type="NCBI Taxonomy" id="3059160"/>
    <lineage>
        <taxon>Eukaryota</taxon>
        <taxon>Fungi</taxon>
        <taxon>Dikarya</taxon>
        <taxon>Basidiomycota</taxon>
        <taxon>Agaricomycotina</taxon>
        <taxon>Agaricomycetes</taxon>
        <taxon>Polyporales</taxon>
        <taxon>Cerrenaceae</taxon>
        <taxon>Somion</taxon>
    </lineage>
</organism>
<dbReference type="InterPro" id="IPR024571">
    <property type="entry name" value="ERAP1-like_C_dom"/>
</dbReference>
<dbReference type="Pfam" id="PF17900">
    <property type="entry name" value="Peptidase_M1_N"/>
    <property type="match status" value="1"/>
</dbReference>
<gene>
    <name evidence="6" type="ORF">GFSPODELE1_LOCUS4721</name>
</gene>
<dbReference type="PANTHER" id="PTHR11533:SF174">
    <property type="entry name" value="PUROMYCIN-SENSITIVE AMINOPEPTIDASE-RELATED"/>
    <property type="match status" value="1"/>
</dbReference>
<dbReference type="Gene3D" id="2.60.40.1910">
    <property type="match status" value="1"/>
</dbReference>
<dbReference type="EC" id="3.4.11.-" evidence="2"/>
<dbReference type="Gene3D" id="2.60.40.1730">
    <property type="entry name" value="tricorn interacting facor f3 domain"/>
    <property type="match status" value="1"/>
</dbReference>
<keyword evidence="2" id="KW-0482">Metalloprotease</keyword>
<keyword evidence="2" id="KW-0479">Metal-binding</keyword>